<dbReference type="PROSITE" id="PS50853">
    <property type="entry name" value="FN3"/>
    <property type="match status" value="1"/>
</dbReference>
<dbReference type="Proteomes" id="UP000821837">
    <property type="component" value="Chromosome 11"/>
</dbReference>
<feature type="domain" description="Fibronectin type-III" evidence="4">
    <location>
        <begin position="182"/>
        <end position="275"/>
    </location>
</feature>
<dbReference type="Pfam" id="PF00041">
    <property type="entry name" value="fn3"/>
    <property type="match status" value="1"/>
</dbReference>
<dbReference type="Gene3D" id="2.60.40.10">
    <property type="entry name" value="Immunoglobulins"/>
    <property type="match status" value="1"/>
</dbReference>
<reference evidence="5" key="2">
    <citation type="submission" date="2021-09" db="EMBL/GenBank/DDBJ databases">
        <authorList>
            <person name="Jia N."/>
            <person name="Wang J."/>
            <person name="Shi W."/>
            <person name="Du L."/>
            <person name="Sun Y."/>
            <person name="Zhan W."/>
            <person name="Jiang J."/>
            <person name="Wang Q."/>
            <person name="Zhang B."/>
            <person name="Ji P."/>
            <person name="Sakyi L.B."/>
            <person name="Cui X."/>
            <person name="Yuan T."/>
            <person name="Jiang B."/>
            <person name="Yang W."/>
            <person name="Lam T.T.-Y."/>
            <person name="Chang Q."/>
            <person name="Ding S."/>
            <person name="Wang X."/>
            <person name="Zhu J."/>
            <person name="Ruan X."/>
            <person name="Zhao L."/>
            <person name="Wei J."/>
            <person name="Que T."/>
            <person name="Du C."/>
            <person name="Cheng J."/>
            <person name="Dai P."/>
            <person name="Han X."/>
            <person name="Huang E."/>
            <person name="Gao Y."/>
            <person name="Liu J."/>
            <person name="Shao H."/>
            <person name="Ye R."/>
            <person name="Li L."/>
            <person name="Wei W."/>
            <person name="Wang X."/>
            <person name="Wang C."/>
            <person name="Huo Q."/>
            <person name="Li W."/>
            <person name="Guo W."/>
            <person name="Chen H."/>
            <person name="Chen S."/>
            <person name="Zhou L."/>
            <person name="Zhou L."/>
            <person name="Ni X."/>
            <person name="Tian J."/>
            <person name="Zhou Y."/>
            <person name="Sheng Y."/>
            <person name="Liu T."/>
            <person name="Pan Y."/>
            <person name="Xia L."/>
            <person name="Li J."/>
            <person name="Zhao F."/>
            <person name="Cao W."/>
        </authorList>
    </citation>
    <scope>NUCLEOTIDE SEQUENCE</scope>
    <source>
        <strain evidence="5">Rsan-2018</strain>
        <tissue evidence="5">Larvae</tissue>
    </source>
</reference>
<dbReference type="InterPro" id="IPR001870">
    <property type="entry name" value="B30.2/SPRY"/>
</dbReference>
<evidence type="ECO:0000259" key="4">
    <source>
        <dbReference type="PROSITE" id="PS50853"/>
    </source>
</evidence>
<protein>
    <recommendedName>
        <fullName evidence="7">E3 ubiquitin-protein ligase TRIM9</fullName>
    </recommendedName>
</protein>
<dbReference type="InterPro" id="IPR003877">
    <property type="entry name" value="SPRY_dom"/>
</dbReference>
<organism evidence="5 6">
    <name type="scientific">Rhipicephalus sanguineus</name>
    <name type="common">Brown dog tick</name>
    <name type="synonym">Ixodes sanguineus</name>
    <dbReference type="NCBI Taxonomy" id="34632"/>
    <lineage>
        <taxon>Eukaryota</taxon>
        <taxon>Metazoa</taxon>
        <taxon>Ecdysozoa</taxon>
        <taxon>Arthropoda</taxon>
        <taxon>Chelicerata</taxon>
        <taxon>Arachnida</taxon>
        <taxon>Acari</taxon>
        <taxon>Parasitiformes</taxon>
        <taxon>Ixodida</taxon>
        <taxon>Ixodoidea</taxon>
        <taxon>Ixodidae</taxon>
        <taxon>Rhipicephalinae</taxon>
        <taxon>Rhipicephalus</taxon>
        <taxon>Rhipicephalus</taxon>
    </lineage>
</organism>
<dbReference type="PANTHER" id="PTHR24099">
    <property type="entry name" value="E3 UBIQUITIN-PROTEIN LIGASE TRIM36-RELATED"/>
    <property type="match status" value="1"/>
</dbReference>
<dbReference type="InterPro" id="IPR043136">
    <property type="entry name" value="B30.2/SPRY_sf"/>
</dbReference>
<evidence type="ECO:0000256" key="1">
    <source>
        <dbReference type="ARBA" id="ARBA00023054"/>
    </source>
</evidence>
<reference evidence="5" key="1">
    <citation type="journal article" date="2020" name="Cell">
        <title>Large-Scale Comparative Analyses of Tick Genomes Elucidate Their Genetic Diversity and Vector Capacities.</title>
        <authorList>
            <consortium name="Tick Genome and Microbiome Consortium (TIGMIC)"/>
            <person name="Jia N."/>
            <person name="Wang J."/>
            <person name="Shi W."/>
            <person name="Du L."/>
            <person name="Sun Y."/>
            <person name="Zhan W."/>
            <person name="Jiang J.F."/>
            <person name="Wang Q."/>
            <person name="Zhang B."/>
            <person name="Ji P."/>
            <person name="Bell-Sakyi L."/>
            <person name="Cui X.M."/>
            <person name="Yuan T.T."/>
            <person name="Jiang B.G."/>
            <person name="Yang W.F."/>
            <person name="Lam T.T."/>
            <person name="Chang Q.C."/>
            <person name="Ding S.J."/>
            <person name="Wang X.J."/>
            <person name="Zhu J.G."/>
            <person name="Ruan X.D."/>
            <person name="Zhao L."/>
            <person name="Wei J.T."/>
            <person name="Ye R.Z."/>
            <person name="Que T.C."/>
            <person name="Du C.H."/>
            <person name="Zhou Y.H."/>
            <person name="Cheng J.X."/>
            <person name="Dai P.F."/>
            <person name="Guo W.B."/>
            <person name="Han X.H."/>
            <person name="Huang E.J."/>
            <person name="Li L.F."/>
            <person name="Wei W."/>
            <person name="Gao Y.C."/>
            <person name="Liu J.Z."/>
            <person name="Shao H.Z."/>
            <person name="Wang X."/>
            <person name="Wang C.C."/>
            <person name="Yang T.C."/>
            <person name="Huo Q.B."/>
            <person name="Li W."/>
            <person name="Chen H.Y."/>
            <person name="Chen S.E."/>
            <person name="Zhou L.G."/>
            <person name="Ni X.B."/>
            <person name="Tian J.H."/>
            <person name="Sheng Y."/>
            <person name="Liu T."/>
            <person name="Pan Y.S."/>
            <person name="Xia L.Y."/>
            <person name="Li J."/>
            <person name="Zhao F."/>
            <person name="Cao W.C."/>
        </authorList>
    </citation>
    <scope>NUCLEOTIDE SEQUENCE</scope>
    <source>
        <strain evidence="5">Rsan-2018</strain>
    </source>
</reference>
<dbReference type="GO" id="GO:0007411">
    <property type="term" value="P:axon guidance"/>
    <property type="evidence" value="ECO:0007669"/>
    <property type="project" value="TreeGrafter"/>
</dbReference>
<evidence type="ECO:0008006" key="7">
    <source>
        <dbReference type="Google" id="ProtNLM"/>
    </source>
</evidence>
<dbReference type="InterPro" id="IPR050617">
    <property type="entry name" value="E3_ligase_FN3/SPRY"/>
</dbReference>
<dbReference type="EMBL" id="JABSTV010001247">
    <property type="protein sequence ID" value="KAH7971750.1"/>
    <property type="molecule type" value="Genomic_DNA"/>
</dbReference>
<keyword evidence="1" id="KW-0175">Coiled coil</keyword>
<feature type="domain" description="B30.2/SPRY" evidence="3">
    <location>
        <begin position="257"/>
        <end position="447"/>
    </location>
</feature>
<dbReference type="CDD" id="cd00063">
    <property type="entry name" value="FN3"/>
    <property type="match status" value="1"/>
</dbReference>
<dbReference type="PROSITE" id="PS50188">
    <property type="entry name" value="B302_SPRY"/>
    <property type="match status" value="1"/>
</dbReference>
<evidence type="ECO:0000313" key="5">
    <source>
        <dbReference type="EMBL" id="KAH7971750.1"/>
    </source>
</evidence>
<dbReference type="SMART" id="SM00449">
    <property type="entry name" value="SPRY"/>
    <property type="match status" value="1"/>
</dbReference>
<evidence type="ECO:0000256" key="2">
    <source>
        <dbReference type="SAM" id="MobiDB-lite"/>
    </source>
</evidence>
<dbReference type="PANTHER" id="PTHR24099:SF15">
    <property type="entry name" value="E3 UBIQUITIN-PROTEIN LIGASE TRIM9"/>
    <property type="match status" value="1"/>
</dbReference>
<evidence type="ECO:0000259" key="3">
    <source>
        <dbReference type="PROSITE" id="PS50188"/>
    </source>
</evidence>
<dbReference type="SUPFAM" id="SSF49265">
    <property type="entry name" value="Fibronectin type III"/>
    <property type="match status" value="1"/>
</dbReference>
<dbReference type="CDD" id="cd12889">
    <property type="entry name" value="SPRY_PRY_TRIM67_9"/>
    <property type="match status" value="1"/>
</dbReference>
<dbReference type="InterPro" id="IPR013320">
    <property type="entry name" value="ConA-like_dom_sf"/>
</dbReference>
<proteinExistence type="predicted"/>
<dbReference type="GO" id="GO:0043005">
    <property type="term" value="C:neuron projection"/>
    <property type="evidence" value="ECO:0007669"/>
    <property type="project" value="TreeGrafter"/>
</dbReference>
<gene>
    <name evidence="5" type="ORF">HPB52_002407</name>
</gene>
<dbReference type="Gene3D" id="2.60.120.920">
    <property type="match status" value="1"/>
</dbReference>
<dbReference type="Pfam" id="PF00622">
    <property type="entry name" value="SPRY"/>
    <property type="match status" value="1"/>
</dbReference>
<dbReference type="InterPro" id="IPR003649">
    <property type="entry name" value="Bbox_C"/>
</dbReference>
<comment type="caution">
    <text evidence="5">The sequence shown here is derived from an EMBL/GenBank/DDBJ whole genome shotgun (WGS) entry which is preliminary data.</text>
</comment>
<dbReference type="SMART" id="SM00060">
    <property type="entry name" value="FN3"/>
    <property type="match status" value="1"/>
</dbReference>
<keyword evidence="6" id="KW-1185">Reference proteome</keyword>
<name>A0A9D4Q9I9_RHISA</name>
<dbReference type="InterPro" id="IPR013783">
    <property type="entry name" value="Ig-like_fold"/>
</dbReference>
<feature type="region of interest" description="Disordered" evidence="2">
    <location>
        <begin position="441"/>
        <end position="485"/>
    </location>
</feature>
<dbReference type="InterPro" id="IPR003961">
    <property type="entry name" value="FN3_dom"/>
</dbReference>
<accession>A0A9D4Q9I9</accession>
<sequence length="485" mass="53328">MKLLNELCSGRSRLIPPTELSQNLQALSEKAKTATEFIQGLKGMSERVHENCSAFESQISAQCDALAEALEARRRELLAFARREREAKLKALKGQLANCTVTLQRTTALLQFCIEALKETDHAAFLQASIGPGLINRVANVDVTWHKDMEPTPWASPDFDLTLDQRSVLDAVNQLTFTQLKPPGAPQLIPEDSTAENNCVTVAWQPHAGSFVQGYVLELDDGNAGPFREVYCGKETLCTVDGLHFNSAYRARVKAYNSTGEGPYSDVIVLHTAEVAWFALDPVACHPDIVLSEENATARCESYEHRVVLGSLCFSRGVHYWEVTVDRCDNNADVVVGVARADAARDVMLGKDDKGWSMYIDHQRSWFLHADRHEHRVDGGVERGSVIGILLDLDRRQLCFYVNDERQGPPIALGAPVQGPGAALYPAFSLNRNVQLTVHTALDPPQSSDDSDDAADDSEEPPRELADPLLPGARNVTPNLPPPVV</sequence>
<dbReference type="InterPro" id="IPR036116">
    <property type="entry name" value="FN3_sf"/>
</dbReference>
<dbReference type="FunFam" id="2.60.40.10:FF:000178">
    <property type="entry name" value="E3 ubiquitin-protein ligase TRIM9 isoform X1"/>
    <property type="match status" value="1"/>
</dbReference>
<dbReference type="SMART" id="SM00502">
    <property type="entry name" value="BBC"/>
    <property type="match status" value="1"/>
</dbReference>
<dbReference type="AlphaFoldDB" id="A0A9D4Q9I9"/>
<feature type="compositionally biased region" description="Acidic residues" evidence="2">
    <location>
        <begin position="449"/>
        <end position="459"/>
    </location>
</feature>
<dbReference type="SUPFAM" id="SSF49899">
    <property type="entry name" value="Concanavalin A-like lectins/glucanases"/>
    <property type="match status" value="1"/>
</dbReference>
<evidence type="ECO:0000313" key="6">
    <source>
        <dbReference type="Proteomes" id="UP000821837"/>
    </source>
</evidence>
<dbReference type="Gene3D" id="1.20.5.170">
    <property type="match status" value="1"/>
</dbReference>
<dbReference type="VEuPathDB" id="VectorBase:RSAN_036104"/>